<evidence type="ECO:0000313" key="2">
    <source>
        <dbReference type="EMBL" id="PWW76130.1"/>
    </source>
</evidence>
<dbReference type="Proteomes" id="UP000246991">
    <property type="component" value="Unassembled WGS sequence"/>
</dbReference>
<comment type="caution">
    <text evidence="2">The sequence shown here is derived from an EMBL/GenBank/DDBJ whole genome shotgun (WGS) entry which is preliminary data.</text>
</comment>
<keyword evidence="3" id="KW-1185">Reference proteome</keyword>
<gene>
    <name evidence="2" type="ORF">C7212DRAFT_344606</name>
</gene>
<protein>
    <submittedName>
        <fullName evidence="2">Uncharacterized protein</fullName>
    </submittedName>
</protein>
<accession>A0A317SQS7</accession>
<name>A0A317SQS7_9PEZI</name>
<sequence>MAAVSAHQVGVYTTPSDSQTPPPRGPLDIRYYLREGLRGAVHQRYGGAGSFTKAIESQADELRARNASRWCDLSRNCNQKRGGFSIQTCLSSSRNRLANPGLRVWTFRIPSTLRSGCALVVKNSRGEVRIVLLFSICETTRSIHLEKWEMPTVPNHPTQANPQASVTRPTKIHQVDIGGPVIPAPLPAPVVLTPVAPPVVVTGALLTIDFDKILLHQPGPGEGNFVFTAQDLRLCARNVWRVAQ</sequence>
<dbReference type="AlphaFoldDB" id="A0A317SQS7"/>
<evidence type="ECO:0000313" key="3">
    <source>
        <dbReference type="Proteomes" id="UP000246991"/>
    </source>
</evidence>
<reference evidence="2 3" key="1">
    <citation type="submission" date="2018-03" db="EMBL/GenBank/DDBJ databases">
        <title>Genomes of Pezizomycetes fungi and the evolution of truffles.</title>
        <authorList>
            <person name="Murat C."/>
            <person name="Payen T."/>
            <person name="Noel B."/>
            <person name="Kuo A."/>
            <person name="Martin F.M."/>
        </authorList>
    </citation>
    <scope>NUCLEOTIDE SEQUENCE [LARGE SCALE GENOMIC DNA]</scope>
    <source>
        <strain evidence="2">091103-1</strain>
    </source>
</reference>
<feature type="region of interest" description="Disordered" evidence="1">
    <location>
        <begin position="1"/>
        <end position="25"/>
    </location>
</feature>
<proteinExistence type="predicted"/>
<dbReference type="EMBL" id="PYWC01000038">
    <property type="protein sequence ID" value="PWW76130.1"/>
    <property type="molecule type" value="Genomic_DNA"/>
</dbReference>
<organism evidence="2 3">
    <name type="scientific">Tuber magnatum</name>
    <name type="common">white Piedmont truffle</name>
    <dbReference type="NCBI Taxonomy" id="42249"/>
    <lineage>
        <taxon>Eukaryota</taxon>
        <taxon>Fungi</taxon>
        <taxon>Dikarya</taxon>
        <taxon>Ascomycota</taxon>
        <taxon>Pezizomycotina</taxon>
        <taxon>Pezizomycetes</taxon>
        <taxon>Pezizales</taxon>
        <taxon>Tuberaceae</taxon>
        <taxon>Tuber</taxon>
    </lineage>
</organism>
<evidence type="ECO:0000256" key="1">
    <source>
        <dbReference type="SAM" id="MobiDB-lite"/>
    </source>
</evidence>
<dbReference type="OrthoDB" id="76567at2759"/>